<protein>
    <submittedName>
        <fullName evidence="2">Uncharacterized protein</fullName>
    </submittedName>
</protein>
<evidence type="ECO:0000256" key="1">
    <source>
        <dbReference type="SAM" id="Phobius"/>
    </source>
</evidence>
<dbReference type="EMBL" id="MHHR01000014">
    <property type="protein sequence ID" value="OGY34354.1"/>
    <property type="molecule type" value="Genomic_DNA"/>
</dbReference>
<proteinExistence type="predicted"/>
<keyword evidence="1" id="KW-0812">Transmembrane</keyword>
<accession>A0A1G1X325</accession>
<keyword evidence="1" id="KW-1133">Transmembrane helix</keyword>
<gene>
    <name evidence="2" type="ORF">A3D99_02475</name>
</gene>
<keyword evidence="1" id="KW-0472">Membrane</keyword>
<feature type="transmembrane region" description="Helical" evidence="1">
    <location>
        <begin position="65"/>
        <end position="92"/>
    </location>
</feature>
<dbReference type="Proteomes" id="UP000177528">
    <property type="component" value="Unassembled WGS sequence"/>
</dbReference>
<organism evidence="2 3">
    <name type="scientific">Candidatus Andersenbacteria bacterium RIFCSPHIGHO2_12_FULL_45_11</name>
    <dbReference type="NCBI Taxonomy" id="1797281"/>
    <lineage>
        <taxon>Bacteria</taxon>
        <taxon>Candidatus Anderseniibacteriota</taxon>
    </lineage>
</organism>
<evidence type="ECO:0000313" key="3">
    <source>
        <dbReference type="Proteomes" id="UP000177528"/>
    </source>
</evidence>
<evidence type="ECO:0000313" key="2">
    <source>
        <dbReference type="EMBL" id="OGY34354.1"/>
    </source>
</evidence>
<dbReference type="AlphaFoldDB" id="A0A1G1X325"/>
<comment type="caution">
    <text evidence="2">The sequence shown here is derived from an EMBL/GenBank/DDBJ whole genome shotgun (WGS) entry which is preliminary data.</text>
</comment>
<feature type="transmembrane region" description="Helical" evidence="1">
    <location>
        <begin position="31"/>
        <end position="53"/>
    </location>
</feature>
<reference evidence="2 3" key="1">
    <citation type="journal article" date="2016" name="Nat. Commun.">
        <title>Thousands of microbial genomes shed light on interconnected biogeochemical processes in an aquifer system.</title>
        <authorList>
            <person name="Anantharaman K."/>
            <person name="Brown C.T."/>
            <person name="Hug L.A."/>
            <person name="Sharon I."/>
            <person name="Castelle C.J."/>
            <person name="Probst A.J."/>
            <person name="Thomas B.C."/>
            <person name="Singh A."/>
            <person name="Wilkins M.J."/>
            <person name="Karaoz U."/>
            <person name="Brodie E.L."/>
            <person name="Williams K.H."/>
            <person name="Hubbard S.S."/>
            <person name="Banfield J.F."/>
        </authorList>
    </citation>
    <scope>NUCLEOTIDE SEQUENCE [LARGE SCALE GENOMIC DNA]</scope>
</reference>
<name>A0A1G1X325_9BACT</name>
<sequence length="102" mass="11505">MLVDKILEWYGRNPEVYPSSGDKWVVASSEIFVSSFIYFPIFFGLLPLVYLYIKRKNYKKDKKKFIAKIILYPIAGAIGGVIILSVLLGIVASMGAKSFYEG</sequence>